<comment type="caution">
    <text evidence="2">The sequence shown here is derived from an EMBL/GenBank/DDBJ whole genome shotgun (WGS) entry which is preliminary data.</text>
</comment>
<gene>
    <name evidence="2" type="ORF">FOZ60_006864</name>
</gene>
<evidence type="ECO:0000313" key="3">
    <source>
        <dbReference type="Proteomes" id="UP000541610"/>
    </source>
</evidence>
<dbReference type="EMBL" id="JABANP010000278">
    <property type="protein sequence ID" value="KAF4685094.1"/>
    <property type="molecule type" value="Genomic_DNA"/>
</dbReference>
<accession>A0A7J6NML8</accession>
<dbReference type="OrthoDB" id="2449121at2759"/>
<feature type="compositionally biased region" description="Basic and acidic residues" evidence="1">
    <location>
        <begin position="167"/>
        <end position="179"/>
    </location>
</feature>
<feature type="compositionally biased region" description="Basic residues" evidence="1">
    <location>
        <begin position="221"/>
        <end position="246"/>
    </location>
</feature>
<dbReference type="PANTHER" id="PTHR35871:SF1">
    <property type="entry name" value="CXC1-LIKE CYSTEINE CLUSTER ASSOCIATED WITH KDZ TRANSPOSASES DOMAIN-CONTAINING PROTEIN"/>
    <property type="match status" value="1"/>
</dbReference>
<dbReference type="PANTHER" id="PTHR35871">
    <property type="entry name" value="EXPRESSED PROTEIN"/>
    <property type="match status" value="1"/>
</dbReference>
<organism evidence="2 3">
    <name type="scientific">Perkinsus olseni</name>
    <name type="common">Perkinsus atlanticus</name>
    <dbReference type="NCBI Taxonomy" id="32597"/>
    <lineage>
        <taxon>Eukaryota</taxon>
        <taxon>Sar</taxon>
        <taxon>Alveolata</taxon>
        <taxon>Perkinsozoa</taxon>
        <taxon>Perkinsea</taxon>
        <taxon>Perkinsida</taxon>
        <taxon>Perkinsidae</taxon>
        <taxon>Perkinsus</taxon>
    </lineage>
</organism>
<dbReference type="Proteomes" id="UP000541610">
    <property type="component" value="Unassembled WGS sequence"/>
</dbReference>
<evidence type="ECO:0000313" key="2">
    <source>
        <dbReference type="EMBL" id="KAF4685094.1"/>
    </source>
</evidence>
<protein>
    <submittedName>
        <fullName evidence="2">Uncharacterized protein</fullName>
    </submittedName>
</protein>
<feature type="compositionally biased region" description="Basic and acidic residues" evidence="1">
    <location>
        <begin position="187"/>
        <end position="207"/>
    </location>
</feature>
<name>A0A7J6NML8_PEROL</name>
<sequence>MLLPVEGSYLGQWKSELRISLEVCEASAAFSFKRLAAVRYTGWMKLKRTTVGGVECFRVDEYTIEDSRAFHWAFAEAGETVSSPTLVEICPSSGSGVEVAVGGEMIVFLMTSGRGIRKRKDGAREEVADSLPPLVSSDEVMERNAETESAESHATTVRSASDAAEDLTWRAKKQVEDLGKKRRRSDRLKVKEDKGGAQTESEHEHGYHTRLNPLTPGRLRSAGHPKKKKGQQKRKKTSLTRRKGQRRASAAETQLTETRIEAQKERAKLIEDQLERDNPLDEMSWDLKKRIAVYLVLRNCYVLEPGCSKVQAEAVVSRLLGVSSKSLAAWTRDYEVNFEIAESKRGKHSKTFSPMYEENFAGFRDNLVSYIKENSVGPPGTANLTVNAVKDWVNTELQLVGNDCYSERTICRWLHYLGFELLTVKKTLYVDGHERPDVVADRMRLGKELEEVGDRLLTIDDDTLEIMDNPHATHVLISQDEKIHHSNDKQKRYWSDKSFTVLPSKPLGRTVMTSDFLSEIYAFVKYAHTEPLVPNQRAGSVIDVSTEGYYNNSRCLVDFEECSEAVRSLSEV</sequence>
<dbReference type="AlphaFoldDB" id="A0A7J6NML8"/>
<evidence type="ECO:0000256" key="1">
    <source>
        <dbReference type="SAM" id="MobiDB-lite"/>
    </source>
</evidence>
<proteinExistence type="predicted"/>
<reference evidence="2 3" key="1">
    <citation type="submission" date="2020-04" db="EMBL/GenBank/DDBJ databases">
        <title>Perkinsus olseni comparative genomics.</title>
        <authorList>
            <person name="Bogema D.R."/>
        </authorList>
    </citation>
    <scope>NUCLEOTIDE SEQUENCE [LARGE SCALE GENOMIC DNA]</scope>
    <source>
        <strain evidence="2">00978-12</strain>
    </source>
</reference>
<feature type="region of interest" description="Disordered" evidence="1">
    <location>
        <begin position="119"/>
        <end position="259"/>
    </location>
</feature>